<dbReference type="Pfam" id="PF08486">
    <property type="entry name" value="SpoIID"/>
    <property type="match status" value="1"/>
</dbReference>
<reference evidence="3" key="1">
    <citation type="submission" date="2016-11" db="EMBL/GenBank/DDBJ databases">
        <authorList>
            <person name="Varghese N."/>
            <person name="Submissions S."/>
        </authorList>
    </citation>
    <scope>NUCLEOTIDE SEQUENCE [LARGE SCALE GENOMIC DNA]</scope>
    <source>
        <strain evidence="3">DSM 13643</strain>
    </source>
</reference>
<dbReference type="GO" id="GO:0030288">
    <property type="term" value="C:outer membrane-bounded periplasmic space"/>
    <property type="evidence" value="ECO:0007669"/>
    <property type="project" value="TreeGrafter"/>
</dbReference>
<evidence type="ECO:0000313" key="3">
    <source>
        <dbReference type="Proteomes" id="UP000183967"/>
    </source>
</evidence>
<dbReference type="PANTHER" id="PTHR30032:SF4">
    <property type="entry name" value="AMIDASE ENHANCER"/>
    <property type="match status" value="1"/>
</dbReference>
<dbReference type="RefSeq" id="WP_073196114.1">
    <property type="nucleotide sequence ID" value="NZ_FQXO01000024.1"/>
</dbReference>
<dbReference type="AlphaFoldDB" id="A0A1M5TRH1"/>
<feature type="domain" description="Sporulation stage II protein D amidase enhancer LytB N-terminal" evidence="1">
    <location>
        <begin position="228"/>
        <end position="317"/>
    </location>
</feature>
<dbReference type="NCBIfam" id="TIGR02669">
    <property type="entry name" value="SpoIID_LytB"/>
    <property type="match status" value="1"/>
</dbReference>
<dbReference type="InterPro" id="IPR051922">
    <property type="entry name" value="Bact_Sporulation_Assoc"/>
</dbReference>
<organism evidence="2 3">
    <name type="scientific">Caloranaerobacter azorensis DSM 13643</name>
    <dbReference type="NCBI Taxonomy" id="1121264"/>
    <lineage>
        <taxon>Bacteria</taxon>
        <taxon>Bacillati</taxon>
        <taxon>Bacillota</taxon>
        <taxon>Tissierellia</taxon>
        <taxon>Tissierellales</taxon>
        <taxon>Thermohalobacteraceae</taxon>
        <taxon>Caloranaerobacter</taxon>
    </lineage>
</organism>
<dbReference type="InterPro" id="IPR013693">
    <property type="entry name" value="SpoIID/LytB_N"/>
</dbReference>
<dbReference type="EMBL" id="FQXO01000024">
    <property type="protein sequence ID" value="SHH53268.1"/>
    <property type="molecule type" value="Genomic_DNA"/>
</dbReference>
<keyword evidence="3" id="KW-1185">Reference proteome</keyword>
<evidence type="ECO:0000313" key="2">
    <source>
        <dbReference type="EMBL" id="SHH53268.1"/>
    </source>
</evidence>
<dbReference type="InterPro" id="IPR013486">
    <property type="entry name" value="SpoIID/LytB"/>
</dbReference>
<accession>A0A1M5TRH1</accession>
<sequence>MNVKRILTIILAVVLIQFISLNVLGDKSDVKYIRVGLKNPMVYQDQAVISTNNGFVICTIDNGFNEILKTDAKSLFIRLDDFYKIEDSIKLVNENEQPDYGPYHLEIKGEYKEYDDVEAEIINLKDANIKAYPYYNGKFRIWLGFYKTYEEALTESELFSEKLGKKINVIDNSNMRIVIEDNKGNVLLVLDPDAKLYIKSNVAEGYGSIIAVNGSNYRDYLTLNRIDKELIIINYLPLEHYLYGVVPREMSANWPLEALKAQAVAARNYALISLKRHDDLGYDLCDTQHCQVYAGYDWENIKSNKAVDETYGKVLKYNGKLVNAYFHSTSGGHTENSENVWEYEIPYLRGVKDDFSIGSPNYSWQLVLNNKEIKERLEANDISIGDICSVEPLARSEYGRVLELKIEGTDGVEILKKENSRKVFGYASLKSTWFDVKSDADVYVVSGVNFKPVKTTLNKVYIVSANGMVTNTRSVYSQVKITNGDKTNIMPVIPNMYVFEGRGWGHGVGMSQWGAKKMAELGYNYKQILEYYYTGAKVE</sequence>
<dbReference type="GO" id="GO:0030435">
    <property type="term" value="P:sporulation resulting in formation of a cellular spore"/>
    <property type="evidence" value="ECO:0007669"/>
    <property type="project" value="InterPro"/>
</dbReference>
<evidence type="ECO:0000259" key="1">
    <source>
        <dbReference type="Pfam" id="PF08486"/>
    </source>
</evidence>
<proteinExistence type="predicted"/>
<gene>
    <name evidence="2" type="ORF">SAMN02745135_01110</name>
</gene>
<name>A0A1M5TRH1_9FIRM</name>
<protein>
    <submittedName>
        <fullName evidence="2">Stage II sporulation protein D</fullName>
    </submittedName>
</protein>
<dbReference type="PANTHER" id="PTHR30032">
    <property type="entry name" value="N-ACETYLMURAMOYL-L-ALANINE AMIDASE-RELATED"/>
    <property type="match status" value="1"/>
</dbReference>
<dbReference type="OrthoDB" id="9794671at2"/>
<dbReference type="Proteomes" id="UP000183967">
    <property type="component" value="Unassembled WGS sequence"/>
</dbReference>